<keyword evidence="12" id="KW-0496">Mitochondrion</keyword>
<sequence length="122" mass="13317">MASSIRNTTAAFRRMAAATTTTTSNAVGGRGSRNLSSTPRRLGGDAHAHGDHYDPPSGWLFGVAPGKYQKEGWENIWIWGFLGSLGMAGLAYCYKPDTSIQTWALEEARRRLEAEGILEDKN</sequence>
<evidence type="ECO:0000256" key="14">
    <source>
        <dbReference type="ARBA" id="ARBA00030753"/>
    </source>
</evidence>
<organism evidence="18 19">
    <name type="scientific">Diplodia corticola</name>
    <dbReference type="NCBI Taxonomy" id="236234"/>
    <lineage>
        <taxon>Eukaryota</taxon>
        <taxon>Fungi</taxon>
        <taxon>Dikarya</taxon>
        <taxon>Ascomycota</taxon>
        <taxon>Pezizomycotina</taxon>
        <taxon>Dothideomycetes</taxon>
        <taxon>Dothideomycetes incertae sedis</taxon>
        <taxon>Botryosphaeriales</taxon>
        <taxon>Botryosphaeriaceae</taxon>
        <taxon>Diplodia</taxon>
    </lineage>
</organism>
<keyword evidence="9" id="KW-0809">Transit peptide</keyword>
<evidence type="ECO:0000256" key="11">
    <source>
        <dbReference type="ARBA" id="ARBA00022989"/>
    </source>
</evidence>
<accession>A0A1J9R2N6</accession>
<comment type="subcellular location">
    <subcellularLocation>
        <location evidence="2">Mitochondrion inner membrane</location>
        <topology evidence="2">Single-pass membrane protein</topology>
    </subcellularLocation>
</comment>
<dbReference type="AlphaFoldDB" id="A0A1J9R2N6"/>
<feature type="region of interest" description="Disordered" evidence="17">
    <location>
        <begin position="14"/>
        <end position="55"/>
    </location>
</feature>
<keyword evidence="18" id="KW-0830">Ubiquinone</keyword>
<dbReference type="PANTHER" id="PTHR40637">
    <property type="entry name" value="ESSS SUBUNIT OF NADH:UBIQUINONE OXIDOREDUCTASE (COMPLEX I) PROTEIN"/>
    <property type="match status" value="1"/>
</dbReference>
<evidence type="ECO:0000256" key="2">
    <source>
        <dbReference type="ARBA" id="ARBA00004434"/>
    </source>
</evidence>
<dbReference type="Proteomes" id="UP000183809">
    <property type="component" value="Unassembled WGS sequence"/>
</dbReference>
<keyword evidence="5" id="KW-0813">Transport</keyword>
<comment type="similarity">
    <text evidence="3">Belongs to the complex I NDUFB11 subunit family.</text>
</comment>
<keyword evidence="19" id="KW-1185">Reference proteome</keyword>
<protein>
    <recommendedName>
        <fullName evidence="4">NADH dehydrogenase [ubiquinone] 1 beta subcomplex subunit 11, mitochondrial</fullName>
    </recommendedName>
    <alternativeName>
        <fullName evidence="15">Complex I-ESSS</fullName>
    </alternativeName>
    <alternativeName>
        <fullName evidence="14">NADH-ubiquinone oxidoreductase ESSS subunit</fullName>
    </alternativeName>
</protein>
<evidence type="ECO:0000313" key="19">
    <source>
        <dbReference type="Proteomes" id="UP000183809"/>
    </source>
</evidence>
<evidence type="ECO:0000256" key="9">
    <source>
        <dbReference type="ARBA" id="ARBA00022946"/>
    </source>
</evidence>
<dbReference type="OrthoDB" id="2147978at2759"/>
<evidence type="ECO:0000256" key="13">
    <source>
        <dbReference type="ARBA" id="ARBA00023136"/>
    </source>
</evidence>
<feature type="compositionally biased region" description="Low complexity" evidence="17">
    <location>
        <begin position="14"/>
        <end position="23"/>
    </location>
</feature>
<evidence type="ECO:0000256" key="16">
    <source>
        <dbReference type="ARBA" id="ARBA00046528"/>
    </source>
</evidence>
<evidence type="ECO:0000256" key="5">
    <source>
        <dbReference type="ARBA" id="ARBA00022448"/>
    </source>
</evidence>
<comment type="caution">
    <text evidence="18">The sequence shown here is derived from an EMBL/GenBank/DDBJ whole genome shotgun (WGS) entry which is preliminary data.</text>
</comment>
<keyword evidence="6" id="KW-0679">Respiratory chain</keyword>
<dbReference type="Pfam" id="PF10183">
    <property type="entry name" value="ESSS"/>
    <property type="match status" value="1"/>
</dbReference>
<dbReference type="GO" id="GO:0005743">
    <property type="term" value="C:mitochondrial inner membrane"/>
    <property type="evidence" value="ECO:0007669"/>
    <property type="project" value="UniProtKB-SubCell"/>
</dbReference>
<evidence type="ECO:0000256" key="12">
    <source>
        <dbReference type="ARBA" id="ARBA00023128"/>
    </source>
</evidence>
<evidence type="ECO:0000256" key="4">
    <source>
        <dbReference type="ARBA" id="ARBA00018632"/>
    </source>
</evidence>
<dbReference type="RefSeq" id="XP_020131922.1">
    <property type="nucleotide sequence ID" value="XM_020271418.1"/>
</dbReference>
<gene>
    <name evidence="18" type="ORF">BKCO1_16000147</name>
</gene>
<dbReference type="InterPro" id="IPR019329">
    <property type="entry name" value="NADH_UbQ_OxRdtase_ESSS_su"/>
</dbReference>
<dbReference type="GeneID" id="31011677"/>
<evidence type="ECO:0000256" key="6">
    <source>
        <dbReference type="ARBA" id="ARBA00022660"/>
    </source>
</evidence>
<feature type="compositionally biased region" description="Basic and acidic residues" evidence="17">
    <location>
        <begin position="42"/>
        <end position="54"/>
    </location>
</feature>
<evidence type="ECO:0000256" key="15">
    <source>
        <dbReference type="ARBA" id="ARBA00031387"/>
    </source>
</evidence>
<keyword evidence="11" id="KW-1133">Transmembrane helix</keyword>
<keyword evidence="8" id="KW-0999">Mitochondrion inner membrane</keyword>
<dbReference type="PANTHER" id="PTHR40637:SF1">
    <property type="entry name" value="ESSS SUBUNIT OF NADH:UBIQUINONE OXIDOREDUCTASE (COMPLEX I) PROTEIN"/>
    <property type="match status" value="1"/>
</dbReference>
<evidence type="ECO:0000256" key="3">
    <source>
        <dbReference type="ARBA" id="ARBA00008915"/>
    </source>
</evidence>
<evidence type="ECO:0000256" key="10">
    <source>
        <dbReference type="ARBA" id="ARBA00022982"/>
    </source>
</evidence>
<evidence type="ECO:0000256" key="1">
    <source>
        <dbReference type="ARBA" id="ARBA00003195"/>
    </source>
</evidence>
<dbReference type="EMBL" id="MNUE01000016">
    <property type="protein sequence ID" value="OJD35662.1"/>
    <property type="molecule type" value="Genomic_DNA"/>
</dbReference>
<evidence type="ECO:0000313" key="18">
    <source>
        <dbReference type="EMBL" id="OJD35662.1"/>
    </source>
</evidence>
<keyword evidence="13" id="KW-0472">Membrane</keyword>
<keyword evidence="10" id="KW-0249">Electron transport</keyword>
<evidence type="ECO:0000256" key="17">
    <source>
        <dbReference type="SAM" id="MobiDB-lite"/>
    </source>
</evidence>
<keyword evidence="7" id="KW-0812">Transmembrane</keyword>
<evidence type="ECO:0000256" key="7">
    <source>
        <dbReference type="ARBA" id="ARBA00022692"/>
    </source>
</evidence>
<dbReference type="STRING" id="236234.A0A1J9R2N6"/>
<evidence type="ECO:0000256" key="8">
    <source>
        <dbReference type="ARBA" id="ARBA00022792"/>
    </source>
</evidence>
<comment type="function">
    <text evidence="1">Accessory subunit of the mitochondrial membrane respiratory chain NADH dehydrogenase (Complex I), that is believed not to be involved in catalysis. Complex I functions in the transfer of electrons from NADH to the respiratory chain. The immediate electron acceptor for the enzyme is believed to be ubiquinone.</text>
</comment>
<reference evidence="18 19" key="1">
    <citation type="submission" date="2016-10" db="EMBL/GenBank/DDBJ databases">
        <title>Proteomics and genomics reveal pathogen-plant mechanisms compatible with a hemibiotrophic lifestyle of Diplodia corticola.</title>
        <authorList>
            <person name="Fernandes I."/>
            <person name="De Jonge R."/>
            <person name="Van De Peer Y."/>
            <person name="Devreese B."/>
            <person name="Alves A."/>
            <person name="Esteves A.C."/>
        </authorList>
    </citation>
    <scope>NUCLEOTIDE SEQUENCE [LARGE SCALE GENOMIC DNA]</scope>
    <source>
        <strain evidence="18 19">CBS 112549</strain>
    </source>
</reference>
<comment type="subunit">
    <text evidence="16">Complex I is composed of 45 different subunits. Interacts with BCAP31.</text>
</comment>
<proteinExistence type="inferred from homology"/>
<name>A0A1J9R2N6_9PEZI</name>